<dbReference type="PROSITE" id="PS51257">
    <property type="entry name" value="PROKAR_LIPOPROTEIN"/>
    <property type="match status" value="1"/>
</dbReference>
<evidence type="ECO:0000259" key="4">
    <source>
        <dbReference type="Pfam" id="PF13473"/>
    </source>
</evidence>
<dbReference type="InterPro" id="IPR028096">
    <property type="entry name" value="EfeO_Cupredoxin"/>
</dbReference>
<feature type="domain" description="EfeO-type cupredoxin-like" evidence="4">
    <location>
        <begin position="136"/>
        <end position="235"/>
    </location>
</feature>
<dbReference type="Pfam" id="PF13473">
    <property type="entry name" value="Cupredoxin_1"/>
    <property type="match status" value="2"/>
</dbReference>
<dbReference type="Proteomes" id="UP000788262">
    <property type="component" value="Unassembled WGS sequence"/>
</dbReference>
<comment type="caution">
    <text evidence="5">The sequence shown here is derived from an EMBL/GenBank/DDBJ whole genome shotgun (WGS) entry which is preliminary data.</text>
</comment>
<keyword evidence="6" id="KW-1185">Reference proteome</keyword>
<dbReference type="PANTHER" id="PTHR39192:SF1">
    <property type="entry name" value="IRON UPTAKE SYSTEM COMPONENT EFEO"/>
    <property type="match status" value="1"/>
</dbReference>
<gene>
    <name evidence="5" type="ORF">JS756_06855</name>
</gene>
<evidence type="ECO:0000256" key="2">
    <source>
        <dbReference type="ARBA" id="ARBA00023008"/>
    </source>
</evidence>
<evidence type="ECO:0000313" key="5">
    <source>
        <dbReference type="EMBL" id="MBN0043830.1"/>
    </source>
</evidence>
<dbReference type="InterPro" id="IPR033138">
    <property type="entry name" value="Cu_oxidase_CS"/>
</dbReference>
<keyword evidence="1" id="KW-0479">Metal-binding</keyword>
<evidence type="ECO:0000256" key="3">
    <source>
        <dbReference type="SAM" id="SignalP"/>
    </source>
</evidence>
<feature type="chain" id="PRO_5045363126" evidence="3">
    <location>
        <begin position="22"/>
        <end position="236"/>
    </location>
</feature>
<dbReference type="EMBL" id="JAFFZS010000003">
    <property type="protein sequence ID" value="MBN0043830.1"/>
    <property type="molecule type" value="Genomic_DNA"/>
</dbReference>
<accession>A0ABS2VLC5</accession>
<dbReference type="PROSITE" id="PS00196">
    <property type="entry name" value="COPPER_BLUE"/>
    <property type="match status" value="1"/>
</dbReference>
<dbReference type="CDD" id="cd00920">
    <property type="entry name" value="Cupredoxin"/>
    <property type="match status" value="1"/>
</dbReference>
<dbReference type="InterPro" id="IPR028871">
    <property type="entry name" value="BlueCu_1_BS"/>
</dbReference>
<evidence type="ECO:0000313" key="6">
    <source>
        <dbReference type="Proteomes" id="UP000788262"/>
    </source>
</evidence>
<proteinExistence type="predicted"/>
<dbReference type="RefSeq" id="WP_205382038.1">
    <property type="nucleotide sequence ID" value="NZ_JAFFZS010000003.1"/>
</dbReference>
<dbReference type="Gene3D" id="2.60.40.420">
    <property type="entry name" value="Cupredoxins - blue copper proteins"/>
    <property type="match status" value="2"/>
</dbReference>
<evidence type="ECO:0000256" key="1">
    <source>
        <dbReference type="ARBA" id="ARBA00022723"/>
    </source>
</evidence>
<dbReference type="InterPro" id="IPR008972">
    <property type="entry name" value="Cupredoxin"/>
</dbReference>
<name>A0ABS2VLC5_STRAS</name>
<dbReference type="PANTHER" id="PTHR39192">
    <property type="entry name" value="IRON UPTAKE SYSTEM COMPONENT EFEO"/>
    <property type="match status" value="1"/>
</dbReference>
<dbReference type="PROSITE" id="PS00079">
    <property type="entry name" value="MULTICOPPER_OXIDASE1"/>
    <property type="match status" value="1"/>
</dbReference>
<keyword evidence="3" id="KW-0732">Signal</keyword>
<organism evidence="5 6">
    <name type="scientific">Streptomyces actuosus</name>
    <dbReference type="NCBI Taxonomy" id="1885"/>
    <lineage>
        <taxon>Bacteria</taxon>
        <taxon>Bacillati</taxon>
        <taxon>Actinomycetota</taxon>
        <taxon>Actinomycetes</taxon>
        <taxon>Kitasatosporales</taxon>
        <taxon>Streptomycetaceae</taxon>
        <taxon>Streptomyces</taxon>
    </lineage>
</organism>
<sequence length="236" mass="24515">MRTPRTLPVLGAALLALPLLAACGSKDSTGSGGDRVAITATDTACEVARTELKAGETSFTVTNKGDRTTEVYVYGEHDGAYTRIVTEVENIGPGTTRRMEAELGGGTYEIACKPGQAGDGIRRRITVEGAEADEGAQAAYDREVEVEAREHELAGLGGFTAEAGEKIEFTLENAGTTEHELEIFGPDGEEVGEVGPVEPGATGEAVVTLAEPGTYTYKCGIGAHADKGMKGTFTVG</sequence>
<reference evidence="5 6" key="1">
    <citation type="submission" date="2021-02" db="EMBL/GenBank/DDBJ databases">
        <title>Whole genome sequencing of Streptomyces actuosus VRA1.</title>
        <authorList>
            <person name="Sen G."/>
            <person name="Sen A."/>
        </authorList>
    </citation>
    <scope>NUCLEOTIDE SEQUENCE [LARGE SCALE GENOMIC DNA]</scope>
    <source>
        <strain evidence="5 6">VRA1</strain>
    </source>
</reference>
<feature type="domain" description="EfeO-type cupredoxin-like" evidence="4">
    <location>
        <begin position="16"/>
        <end position="114"/>
    </location>
</feature>
<dbReference type="SUPFAM" id="SSF49503">
    <property type="entry name" value="Cupredoxins"/>
    <property type="match status" value="2"/>
</dbReference>
<protein>
    <submittedName>
        <fullName evidence="5">Cupredoxin domain-containing protein</fullName>
    </submittedName>
</protein>
<feature type="signal peptide" evidence="3">
    <location>
        <begin position="1"/>
        <end position="21"/>
    </location>
</feature>
<dbReference type="InterPro" id="IPR050894">
    <property type="entry name" value="EfeM/EfeO_iron_uptake"/>
</dbReference>
<keyword evidence="2" id="KW-0186">Copper</keyword>